<keyword evidence="2" id="KW-1185">Reference proteome</keyword>
<evidence type="ECO:0000313" key="1">
    <source>
        <dbReference type="EMBL" id="KAF2621357.1"/>
    </source>
</evidence>
<proteinExistence type="predicted"/>
<evidence type="ECO:0000313" key="2">
    <source>
        <dbReference type="Proteomes" id="UP000799754"/>
    </source>
</evidence>
<dbReference type="Proteomes" id="UP000799754">
    <property type="component" value="Unassembled WGS sequence"/>
</dbReference>
<organism evidence="1 2">
    <name type="scientific">Macroventuria anomochaeta</name>
    <dbReference type="NCBI Taxonomy" id="301207"/>
    <lineage>
        <taxon>Eukaryota</taxon>
        <taxon>Fungi</taxon>
        <taxon>Dikarya</taxon>
        <taxon>Ascomycota</taxon>
        <taxon>Pezizomycotina</taxon>
        <taxon>Dothideomycetes</taxon>
        <taxon>Pleosporomycetidae</taxon>
        <taxon>Pleosporales</taxon>
        <taxon>Pleosporineae</taxon>
        <taxon>Didymellaceae</taxon>
        <taxon>Macroventuria</taxon>
    </lineage>
</organism>
<dbReference type="EMBL" id="MU006756">
    <property type="protein sequence ID" value="KAF2621357.1"/>
    <property type="molecule type" value="Genomic_DNA"/>
</dbReference>
<protein>
    <submittedName>
        <fullName evidence="1">Uncharacterized protein</fullName>
    </submittedName>
</protein>
<comment type="caution">
    <text evidence="1">The sequence shown here is derived from an EMBL/GenBank/DDBJ whole genome shotgun (WGS) entry which is preliminary data.</text>
</comment>
<gene>
    <name evidence="1" type="ORF">BU25DRAFT_238653</name>
</gene>
<name>A0ACB6RJ33_9PLEO</name>
<accession>A0ACB6RJ33</accession>
<sequence length="576" mass="63990">MCRIEERVYISPDGNQSVFDETFLCERGRRHKRTCSDTKVHTTKYRTGSSSHDPTSSPMSSPITPGRSGFNIRERRPSTSSRPSTRDGTVKVKPEVVIEIGSKNGKGKGYPTITISTKKNHRTSLGSSSIVDSPGSDASQTIRTGYPDATLPLNSTYGALHSRPGQYRNPSSDESFTGPGRVAPMYHTSDEYDTPSLATGTTATSSGTRPVIHHAPRHVPSPIDTKRAQSGSPSSTYRTTVVTPRGVYDQTHDRTDRSQRSAASYASEITRCDEQDRRQEAHDREVATSVTREENKRVRFEPSRAQGRAEQRADRTFAERDEGREQLRQQERRIREAQAEKEAAAKEAAAREAAAKRPKPTTGTSKPAAPSRRTSIRMTSAEAAKQQQLIDADKSQMRKERINAESMEREEQMQQQQYPPTLQQQQQDPRYYDPRGNGAISSGAGSMSRRNSLSGSAQRPDMGSLGRTPSTRGTGVPQPRQERRQPPVSYYNRTDLPPARERRFSSSYGNGPTNPFVPHASTADPWDVRNVRDALPSARGPQVGHNFPQPQQASHRMNQALYNGPHEPDSEDELYS</sequence>
<reference evidence="1" key="1">
    <citation type="journal article" date="2020" name="Stud. Mycol.">
        <title>101 Dothideomycetes genomes: a test case for predicting lifestyles and emergence of pathogens.</title>
        <authorList>
            <person name="Haridas S."/>
            <person name="Albert R."/>
            <person name="Binder M."/>
            <person name="Bloem J."/>
            <person name="Labutti K."/>
            <person name="Salamov A."/>
            <person name="Andreopoulos B."/>
            <person name="Baker S."/>
            <person name="Barry K."/>
            <person name="Bills G."/>
            <person name="Bluhm B."/>
            <person name="Cannon C."/>
            <person name="Castanera R."/>
            <person name="Culley D."/>
            <person name="Daum C."/>
            <person name="Ezra D."/>
            <person name="Gonzalez J."/>
            <person name="Henrissat B."/>
            <person name="Kuo A."/>
            <person name="Liang C."/>
            <person name="Lipzen A."/>
            <person name="Lutzoni F."/>
            <person name="Magnuson J."/>
            <person name="Mondo S."/>
            <person name="Nolan M."/>
            <person name="Ohm R."/>
            <person name="Pangilinan J."/>
            <person name="Park H.-J."/>
            <person name="Ramirez L."/>
            <person name="Alfaro M."/>
            <person name="Sun H."/>
            <person name="Tritt A."/>
            <person name="Yoshinaga Y."/>
            <person name="Zwiers L.-H."/>
            <person name="Turgeon B."/>
            <person name="Goodwin S."/>
            <person name="Spatafora J."/>
            <person name="Crous P."/>
            <person name="Grigoriev I."/>
        </authorList>
    </citation>
    <scope>NUCLEOTIDE SEQUENCE</scope>
    <source>
        <strain evidence="1">CBS 525.71</strain>
    </source>
</reference>